<evidence type="ECO:0000256" key="1">
    <source>
        <dbReference type="SAM" id="MobiDB-lite"/>
    </source>
</evidence>
<gene>
    <name evidence="2" type="ORF">PZE19_29995</name>
</gene>
<dbReference type="EMBL" id="JARRAG010000002">
    <property type="protein sequence ID" value="MDG3008018.1"/>
    <property type="molecule type" value="Genomic_DNA"/>
</dbReference>
<organism evidence="2 3">
    <name type="scientific">Paludisphaera mucosa</name>
    <dbReference type="NCBI Taxonomy" id="3030827"/>
    <lineage>
        <taxon>Bacteria</taxon>
        <taxon>Pseudomonadati</taxon>
        <taxon>Planctomycetota</taxon>
        <taxon>Planctomycetia</taxon>
        <taxon>Isosphaerales</taxon>
        <taxon>Isosphaeraceae</taxon>
        <taxon>Paludisphaera</taxon>
    </lineage>
</organism>
<proteinExistence type="predicted"/>
<feature type="compositionally biased region" description="Low complexity" evidence="1">
    <location>
        <begin position="155"/>
        <end position="164"/>
    </location>
</feature>
<sequence length="164" mass="17460">MTTRWTDPEFDDRCKKDEPAARAHAFLGMRPGVACGATTVLVAMLAAYTTLEGPSAATTRPRARRVSIAWPAQVRTAPPRIAPRVPGPPLRRGRFTPAPPMAFDPPMVVPARPGIDEAMIHEARTDLDPGMIVPAHPSFGPIDAVPIAPGPPAVRAPARTTPGR</sequence>
<protein>
    <submittedName>
        <fullName evidence="2">Uncharacterized protein</fullName>
    </submittedName>
</protein>
<comment type="caution">
    <text evidence="2">The sequence shown here is derived from an EMBL/GenBank/DDBJ whole genome shotgun (WGS) entry which is preliminary data.</text>
</comment>
<dbReference type="RefSeq" id="WP_277864286.1">
    <property type="nucleotide sequence ID" value="NZ_JARRAG010000002.1"/>
</dbReference>
<keyword evidence="3" id="KW-1185">Reference proteome</keyword>
<accession>A0ABT6FKB1</accession>
<name>A0ABT6FKB1_9BACT</name>
<dbReference type="Proteomes" id="UP001216907">
    <property type="component" value="Unassembled WGS sequence"/>
</dbReference>
<evidence type="ECO:0000313" key="3">
    <source>
        <dbReference type="Proteomes" id="UP001216907"/>
    </source>
</evidence>
<evidence type="ECO:0000313" key="2">
    <source>
        <dbReference type="EMBL" id="MDG3008018.1"/>
    </source>
</evidence>
<reference evidence="2 3" key="1">
    <citation type="submission" date="2023-03" db="EMBL/GenBank/DDBJ databases">
        <title>Paludisphaera mucosa sp. nov. a novel planctomycete from northern fen.</title>
        <authorList>
            <person name="Ivanova A."/>
        </authorList>
    </citation>
    <scope>NUCLEOTIDE SEQUENCE [LARGE SCALE GENOMIC DNA]</scope>
    <source>
        <strain evidence="2 3">Pla2</strain>
    </source>
</reference>
<feature type="region of interest" description="Disordered" evidence="1">
    <location>
        <begin position="144"/>
        <end position="164"/>
    </location>
</feature>